<dbReference type="Proteomes" id="UP000067626">
    <property type="component" value="Chromosome"/>
</dbReference>
<dbReference type="EMBL" id="CP012159">
    <property type="protein sequence ID" value="AKT42590.1"/>
    <property type="molecule type" value="Genomic_DNA"/>
</dbReference>
<keyword evidence="2" id="KW-0732">Signal</keyword>
<evidence type="ECO:0008006" key="5">
    <source>
        <dbReference type="Google" id="ProtNLM"/>
    </source>
</evidence>
<evidence type="ECO:0000313" key="4">
    <source>
        <dbReference type="Proteomes" id="UP000067626"/>
    </source>
</evidence>
<name>A0A0K1ENW6_CHOCO</name>
<evidence type="ECO:0000256" key="2">
    <source>
        <dbReference type="SAM" id="SignalP"/>
    </source>
</evidence>
<accession>A0A0K1ENW6</accession>
<dbReference type="PROSITE" id="PS51257">
    <property type="entry name" value="PROKAR_LIPOPROTEIN"/>
    <property type="match status" value="1"/>
</dbReference>
<sequence length="234" mass="22739">MSMKLQSACFAAVVALTASLGGGLVGCGSDDAQTTSTTTSSTSSGGGSGGDGGSTVSAGGAGGVGGTGGEGGQGGSGGSAMACEPLPEPCSTCLYNECQERYCDCYGNSACSALLFTCLSQCASGDQACVQTCATQHPNGVSDAALLGACSDQACSNVCPTAGIVVNGCTECLFTECPTQMNACFAEPACAAAVECVQMCPPNNFNCISTCVGGNQNAQTVLSCAVQNCSGQCQ</sequence>
<dbReference type="AlphaFoldDB" id="A0A0K1ENW6"/>
<dbReference type="KEGG" id="ccro:CMC5_068170"/>
<feature type="compositionally biased region" description="Gly residues" evidence="1">
    <location>
        <begin position="44"/>
        <end position="73"/>
    </location>
</feature>
<organism evidence="3 4">
    <name type="scientific">Chondromyces crocatus</name>
    <dbReference type="NCBI Taxonomy" id="52"/>
    <lineage>
        <taxon>Bacteria</taxon>
        <taxon>Pseudomonadati</taxon>
        <taxon>Myxococcota</taxon>
        <taxon>Polyangia</taxon>
        <taxon>Polyangiales</taxon>
        <taxon>Polyangiaceae</taxon>
        <taxon>Chondromyces</taxon>
    </lineage>
</organism>
<gene>
    <name evidence="3" type="ORF">CMC5_068170</name>
</gene>
<protein>
    <recommendedName>
        <fullName evidence="5">Secreted protein</fullName>
    </recommendedName>
</protein>
<feature type="region of interest" description="Disordered" evidence="1">
    <location>
        <begin position="36"/>
        <end position="73"/>
    </location>
</feature>
<dbReference type="OrthoDB" id="5520963at2"/>
<evidence type="ECO:0000313" key="3">
    <source>
        <dbReference type="EMBL" id="AKT42590.1"/>
    </source>
</evidence>
<dbReference type="RefSeq" id="WP_156339054.1">
    <property type="nucleotide sequence ID" value="NZ_CP012159.1"/>
</dbReference>
<proteinExistence type="predicted"/>
<evidence type="ECO:0000256" key="1">
    <source>
        <dbReference type="SAM" id="MobiDB-lite"/>
    </source>
</evidence>
<reference evidence="3 4" key="1">
    <citation type="submission" date="2015-07" db="EMBL/GenBank/DDBJ databases">
        <title>Genome analysis of myxobacterium Chondromyces crocatus Cm c5 reveals a high potential for natural compound synthesis and the genetic basis for the loss of fruiting body formation.</title>
        <authorList>
            <person name="Zaburannyi N."/>
            <person name="Bunk B."/>
            <person name="Maier J."/>
            <person name="Overmann J."/>
            <person name="Mueller R."/>
        </authorList>
    </citation>
    <scope>NUCLEOTIDE SEQUENCE [LARGE SCALE GENOMIC DNA]</scope>
    <source>
        <strain evidence="3 4">Cm c5</strain>
    </source>
</reference>
<keyword evidence="4" id="KW-1185">Reference proteome</keyword>
<feature type="signal peptide" evidence="2">
    <location>
        <begin position="1"/>
        <end position="20"/>
    </location>
</feature>
<feature type="chain" id="PRO_5005459722" description="Secreted protein" evidence="2">
    <location>
        <begin position="21"/>
        <end position="234"/>
    </location>
</feature>